<dbReference type="Proteomes" id="UP001165427">
    <property type="component" value="Unassembled WGS sequence"/>
</dbReference>
<evidence type="ECO:0000313" key="3">
    <source>
        <dbReference type="Proteomes" id="UP001165427"/>
    </source>
</evidence>
<feature type="compositionally biased region" description="Basic and acidic residues" evidence="1">
    <location>
        <begin position="24"/>
        <end position="34"/>
    </location>
</feature>
<evidence type="ECO:0000313" key="2">
    <source>
        <dbReference type="EMBL" id="MCJ8502846.1"/>
    </source>
</evidence>
<gene>
    <name evidence="2" type="ORF">MRX98_19880</name>
</gene>
<accession>A0AA41UMP2</accession>
<comment type="caution">
    <text evidence="2">The sequence shown here is derived from an EMBL/GenBank/DDBJ whole genome shotgun (WGS) entry which is preliminary data.</text>
</comment>
<organism evidence="2 3">
    <name type="scientific">Desulfatitalea alkaliphila</name>
    <dbReference type="NCBI Taxonomy" id="2929485"/>
    <lineage>
        <taxon>Bacteria</taxon>
        <taxon>Pseudomonadati</taxon>
        <taxon>Thermodesulfobacteriota</taxon>
        <taxon>Desulfobacteria</taxon>
        <taxon>Desulfobacterales</taxon>
        <taxon>Desulfosarcinaceae</taxon>
        <taxon>Desulfatitalea</taxon>
    </lineage>
</organism>
<reference evidence="2" key="1">
    <citation type="submission" date="2022-04" db="EMBL/GenBank/DDBJ databases">
        <title>Desulfatitalea alkaliphila sp. nov., a novel anaerobic sulfate-reducing bacterium isolated from terrestrial mud volcano, Taman Peninsula, Russia.</title>
        <authorList>
            <person name="Khomyakova M.A."/>
            <person name="Merkel A.Y."/>
            <person name="Slobodkin A.I."/>
        </authorList>
    </citation>
    <scope>NUCLEOTIDE SEQUENCE</scope>
    <source>
        <strain evidence="2">M08but</strain>
    </source>
</reference>
<dbReference type="RefSeq" id="WP_246914284.1">
    <property type="nucleotide sequence ID" value="NZ_JALJRB010000035.1"/>
</dbReference>
<evidence type="ECO:0000256" key="1">
    <source>
        <dbReference type="SAM" id="MobiDB-lite"/>
    </source>
</evidence>
<keyword evidence="3" id="KW-1185">Reference proteome</keyword>
<sequence length="64" mass="7053">MKHMPSRDTTGKCRGECRDRVFEGERERQARIDASRFGYSGPAPSSPSWTSSRNDPPGALGGRV</sequence>
<proteinExistence type="predicted"/>
<protein>
    <submittedName>
        <fullName evidence="2">Uncharacterized protein</fullName>
    </submittedName>
</protein>
<name>A0AA41UMP2_9BACT</name>
<feature type="region of interest" description="Disordered" evidence="1">
    <location>
        <begin position="24"/>
        <end position="64"/>
    </location>
</feature>
<dbReference type="AlphaFoldDB" id="A0AA41UMP2"/>
<dbReference type="EMBL" id="JALJRB010000035">
    <property type="protein sequence ID" value="MCJ8502846.1"/>
    <property type="molecule type" value="Genomic_DNA"/>
</dbReference>